<keyword evidence="6" id="KW-0677">Repeat</keyword>
<feature type="non-terminal residue" evidence="14">
    <location>
        <position position="1"/>
    </location>
</feature>
<accession>A0A034WUJ7</accession>
<dbReference type="PANTHER" id="PTHR45815:SF3">
    <property type="entry name" value="PROTEIN DISULFIDE-ISOMERASE A6"/>
    <property type="match status" value="1"/>
</dbReference>
<evidence type="ECO:0000313" key="14">
    <source>
        <dbReference type="EMBL" id="JAC57875.1"/>
    </source>
</evidence>
<protein>
    <recommendedName>
        <fullName evidence="4">protein disulfide-isomerase</fullName>
        <ecNumber evidence="4">5.3.4.1</ecNumber>
    </recommendedName>
</protein>
<dbReference type="AlphaFoldDB" id="A0A034WUJ7"/>
<feature type="domain" description="Thioredoxin" evidence="13">
    <location>
        <begin position="1"/>
        <end position="81"/>
    </location>
</feature>
<gene>
    <name evidence="14" type="primary">PDIA6</name>
</gene>
<evidence type="ECO:0000256" key="4">
    <source>
        <dbReference type="ARBA" id="ARBA00012723"/>
    </source>
</evidence>
<evidence type="ECO:0000256" key="12">
    <source>
        <dbReference type="SAM" id="MobiDB-lite"/>
    </source>
</evidence>
<evidence type="ECO:0000256" key="1">
    <source>
        <dbReference type="ARBA" id="ARBA00001182"/>
    </source>
</evidence>
<organism evidence="14">
    <name type="scientific">Bactrocera dorsalis</name>
    <name type="common">Oriental fruit fly</name>
    <name type="synonym">Dacus dorsalis</name>
    <dbReference type="NCBI Taxonomy" id="27457"/>
    <lineage>
        <taxon>Eukaryota</taxon>
        <taxon>Metazoa</taxon>
        <taxon>Ecdysozoa</taxon>
        <taxon>Arthropoda</taxon>
        <taxon>Hexapoda</taxon>
        <taxon>Insecta</taxon>
        <taxon>Pterygota</taxon>
        <taxon>Neoptera</taxon>
        <taxon>Endopterygota</taxon>
        <taxon>Diptera</taxon>
        <taxon>Brachycera</taxon>
        <taxon>Muscomorpha</taxon>
        <taxon>Tephritoidea</taxon>
        <taxon>Tephritidae</taxon>
        <taxon>Bactrocera</taxon>
        <taxon>Bactrocera</taxon>
    </lineage>
</organism>
<dbReference type="PROSITE" id="PS51352">
    <property type="entry name" value="THIOREDOXIN_2"/>
    <property type="match status" value="2"/>
</dbReference>
<keyword evidence="5" id="KW-0732">Signal</keyword>
<dbReference type="NCBIfam" id="TIGR01126">
    <property type="entry name" value="pdi_dom"/>
    <property type="match status" value="1"/>
</dbReference>
<dbReference type="EC" id="5.3.4.1" evidence="4"/>
<reference evidence="14" key="1">
    <citation type="journal article" date="2014" name="BMC Genomics">
        <title>Characterizing the developmental transcriptome of the oriental fruit fly, Bactrocera dorsalis (Diptera: Tephritidae) through comparative genomic analysis with Drosophila melanogaster utilizing modENCODE datasets.</title>
        <authorList>
            <person name="Geib S.M."/>
            <person name="Calla B."/>
            <person name="Hall B."/>
            <person name="Hou S."/>
            <person name="Manoukis N.C."/>
        </authorList>
    </citation>
    <scope>NUCLEOTIDE SEQUENCE</scope>
    <source>
        <strain evidence="14">Punador</strain>
    </source>
</reference>
<comment type="subcellular location">
    <subcellularLocation>
        <location evidence="2">Endoplasmic reticulum lumen</location>
    </subcellularLocation>
</comment>
<evidence type="ECO:0000256" key="2">
    <source>
        <dbReference type="ARBA" id="ARBA00004319"/>
    </source>
</evidence>
<keyword evidence="10" id="KW-0676">Redox-active center</keyword>
<dbReference type="GO" id="GO:0015035">
    <property type="term" value="F:protein-disulfide reductase activity"/>
    <property type="evidence" value="ECO:0007669"/>
    <property type="project" value="TreeGrafter"/>
</dbReference>
<feature type="non-terminal residue" evidence="14">
    <location>
        <position position="262"/>
    </location>
</feature>
<feature type="compositionally biased region" description="Low complexity" evidence="12">
    <location>
        <begin position="237"/>
        <end position="248"/>
    </location>
</feature>
<dbReference type="SUPFAM" id="SSF52833">
    <property type="entry name" value="Thioredoxin-like"/>
    <property type="match status" value="2"/>
</dbReference>
<evidence type="ECO:0000256" key="6">
    <source>
        <dbReference type="ARBA" id="ARBA00022737"/>
    </source>
</evidence>
<dbReference type="GO" id="GO:0034976">
    <property type="term" value="P:response to endoplasmic reticulum stress"/>
    <property type="evidence" value="ECO:0007669"/>
    <property type="project" value="TreeGrafter"/>
</dbReference>
<proteinExistence type="inferred from homology"/>
<evidence type="ECO:0000256" key="3">
    <source>
        <dbReference type="ARBA" id="ARBA00006347"/>
    </source>
</evidence>
<dbReference type="Pfam" id="PF00085">
    <property type="entry name" value="Thioredoxin"/>
    <property type="match status" value="2"/>
</dbReference>
<evidence type="ECO:0000256" key="5">
    <source>
        <dbReference type="ARBA" id="ARBA00022729"/>
    </source>
</evidence>
<dbReference type="PRINTS" id="PR00421">
    <property type="entry name" value="THIOREDOXIN"/>
</dbReference>
<comment type="similarity">
    <text evidence="3 11">Belongs to the protein disulfide isomerase family.</text>
</comment>
<evidence type="ECO:0000256" key="9">
    <source>
        <dbReference type="ARBA" id="ARBA00023235"/>
    </source>
</evidence>
<dbReference type="InterPro" id="IPR013766">
    <property type="entry name" value="Thioredoxin_domain"/>
</dbReference>
<evidence type="ECO:0000259" key="13">
    <source>
        <dbReference type="PROSITE" id="PS51352"/>
    </source>
</evidence>
<feature type="domain" description="Thioredoxin" evidence="13">
    <location>
        <begin position="82"/>
        <end position="226"/>
    </location>
</feature>
<dbReference type="Gene3D" id="3.40.30.10">
    <property type="entry name" value="Glutaredoxin"/>
    <property type="match status" value="2"/>
</dbReference>
<evidence type="ECO:0000256" key="10">
    <source>
        <dbReference type="ARBA" id="ARBA00023284"/>
    </source>
</evidence>
<evidence type="ECO:0000256" key="7">
    <source>
        <dbReference type="ARBA" id="ARBA00022824"/>
    </source>
</evidence>
<evidence type="ECO:0000256" key="8">
    <source>
        <dbReference type="ARBA" id="ARBA00023157"/>
    </source>
</evidence>
<comment type="catalytic activity">
    <reaction evidence="1">
        <text>Catalyzes the rearrangement of -S-S- bonds in proteins.</text>
        <dbReference type="EC" id="5.3.4.1"/>
    </reaction>
</comment>
<dbReference type="PROSITE" id="PS00194">
    <property type="entry name" value="THIOREDOXIN_1"/>
    <property type="match status" value="2"/>
</dbReference>
<dbReference type="CDD" id="cd03001">
    <property type="entry name" value="PDI_a_P5"/>
    <property type="match status" value="2"/>
</dbReference>
<dbReference type="InterPro" id="IPR005788">
    <property type="entry name" value="PDI_thioredoxin-like_dom"/>
</dbReference>
<dbReference type="FunFam" id="3.40.30.10:FF:000050">
    <property type="entry name" value="protein disulfide-isomerase A6 isoform X1"/>
    <property type="match status" value="1"/>
</dbReference>
<dbReference type="GO" id="GO:0003756">
    <property type="term" value="F:protein disulfide isomerase activity"/>
    <property type="evidence" value="ECO:0007669"/>
    <property type="project" value="UniProtKB-EC"/>
</dbReference>
<keyword evidence="9 14" id="KW-0413">Isomerase</keyword>
<keyword evidence="8" id="KW-1015">Disulfide bond</keyword>
<keyword evidence="7" id="KW-0256">Endoplasmic reticulum</keyword>
<dbReference type="PANTHER" id="PTHR45815">
    <property type="entry name" value="PROTEIN DISULFIDE-ISOMERASE A6"/>
    <property type="match status" value="1"/>
</dbReference>
<evidence type="ECO:0000256" key="11">
    <source>
        <dbReference type="RuleBase" id="RU004208"/>
    </source>
</evidence>
<dbReference type="GO" id="GO:0005788">
    <property type="term" value="C:endoplasmic reticulum lumen"/>
    <property type="evidence" value="ECO:0007669"/>
    <property type="project" value="UniProtKB-SubCell"/>
</dbReference>
<dbReference type="EMBL" id="GAKP01001077">
    <property type="protein sequence ID" value="JAC57875.1"/>
    <property type="molecule type" value="Transcribed_RNA"/>
</dbReference>
<dbReference type="InterPro" id="IPR036249">
    <property type="entry name" value="Thioredoxin-like_sf"/>
</dbReference>
<sequence>VLQSDDVWLVEFFAPWCGHCKSLVPEYKKAAKALKGVVKVGSVNADEHRSLGGQYGVKGFPTIKIFGANKRSPISYSGQRTAKAIAEAALAEAKKKVQDVLGGGSSSSSGGSSSGGSDAVIELTDDNFDKLVLQSDDVWLVEFFAPWCGHCKSLVPEYKKAAKALKGVVKVGSVNADEHRSLGGQYGVKGFPTIKIFGANKRSPISYSGQRTAKAIAEAALAEAKKKVQDVLGGGSSSSSGGSSSGGSDAVIELTDDNFDKL</sequence>
<dbReference type="OrthoDB" id="10264505at2759"/>
<feature type="region of interest" description="Disordered" evidence="12">
    <location>
        <begin position="231"/>
        <end position="262"/>
    </location>
</feature>
<dbReference type="InterPro" id="IPR017937">
    <property type="entry name" value="Thioredoxin_CS"/>
</dbReference>
<name>A0A034WUJ7_BACDO</name>